<dbReference type="KEGG" id="nta:107808926"/>
<dbReference type="PANTHER" id="PTHR33240:SF8">
    <property type="entry name" value="OS03G0439900 PROTEIN"/>
    <property type="match status" value="1"/>
</dbReference>
<sequence>MADNGVNNTYNLEAQGDQPHHEDSVNDTHNEGNNTKPVHDRRYSRCVRETTPDDAKEEKVVEAVRVLLEQQAAILGHLSRQANFMTELKQTLSGASNNTNERGLVPNGAPVNQTTQRVDKNTPRGEFKMPDVPKYDGTSDPHEHITIYTTAVKGNDLAPHEIEYVLLKKFGETLTGGALTWYSLLLEHSIDTFEILADSFIEAHTGAKKVQARKTDIFKIAQGEFELLREVVTRFQKERMLLPTIPDEWAAEAFTKRLNLRSSDAFQKLKESLLEFQMTTWADVHNRCESKISIEDDQIGFPLSAKRREKNKKKSKDDFDADRRTKKRQDEVATLLKNGHLREFISDRAKNNCSRNRDNAEPSKAGEDSPRQTINMIFGGNEINGVTFSAAKKMKVSITYSKRLRDVAENDITFTEEDADGLLLLHNNALVISLNVLDFKTKGVLVDPRSSANIIQWRVLEQANLTGSKIPATKILVGFNLANVTIRGEILLSMSIEGVMKTTLFEVVNGNMGYNIILGRSWLHEMRAVQSMYHQLLKFPTPEGIK</sequence>
<gene>
    <name evidence="3" type="primary">LOC107808926</name>
</gene>
<feature type="compositionally biased region" description="Polar residues" evidence="1">
    <location>
        <begin position="1"/>
        <end position="12"/>
    </location>
</feature>
<evidence type="ECO:0000256" key="1">
    <source>
        <dbReference type="SAM" id="MobiDB-lite"/>
    </source>
</evidence>
<name>A0A1S4BJC9_TOBAC</name>
<dbReference type="AlphaFoldDB" id="A0A1S4BJC9"/>
<feature type="compositionally biased region" description="Basic and acidic residues" evidence="1">
    <location>
        <begin position="18"/>
        <end position="30"/>
    </location>
</feature>
<feature type="domain" description="Retrotransposon gag" evidence="2">
    <location>
        <begin position="171"/>
        <end position="258"/>
    </location>
</feature>
<reference evidence="3" key="1">
    <citation type="submission" date="2025-08" db="UniProtKB">
        <authorList>
            <consortium name="RefSeq"/>
        </authorList>
    </citation>
    <scope>IDENTIFICATION</scope>
</reference>
<accession>A0A1S4BJC9</accession>
<dbReference type="PaxDb" id="4097-A0A1S4BJC9"/>
<feature type="region of interest" description="Disordered" evidence="1">
    <location>
        <begin position="1"/>
        <end position="52"/>
    </location>
</feature>
<feature type="compositionally biased region" description="Basic and acidic residues" evidence="1">
    <location>
        <begin position="37"/>
        <end position="52"/>
    </location>
</feature>
<evidence type="ECO:0000313" key="3">
    <source>
        <dbReference type="RefSeq" id="XP_016488971.1"/>
    </source>
</evidence>
<dbReference type="RefSeq" id="XP_016488971.1">
    <property type="nucleotide sequence ID" value="XM_016633485.1"/>
</dbReference>
<feature type="compositionally biased region" description="Basic and acidic residues" evidence="1">
    <location>
        <begin position="347"/>
        <end position="370"/>
    </location>
</feature>
<dbReference type="InterPro" id="IPR005162">
    <property type="entry name" value="Retrotrans_gag_dom"/>
</dbReference>
<protein>
    <recommendedName>
        <fullName evidence="2">Retrotransposon gag domain-containing protein</fullName>
    </recommendedName>
</protein>
<dbReference type="InterPro" id="IPR021109">
    <property type="entry name" value="Peptidase_aspartic_dom_sf"/>
</dbReference>
<feature type="region of interest" description="Disordered" evidence="1">
    <location>
        <begin position="347"/>
        <end position="372"/>
    </location>
</feature>
<feature type="compositionally biased region" description="Basic and acidic residues" evidence="1">
    <location>
        <begin position="117"/>
        <end position="140"/>
    </location>
</feature>
<dbReference type="OrthoDB" id="2919534at2759"/>
<organism evidence="3">
    <name type="scientific">Nicotiana tabacum</name>
    <name type="common">Common tobacco</name>
    <dbReference type="NCBI Taxonomy" id="4097"/>
    <lineage>
        <taxon>Eukaryota</taxon>
        <taxon>Viridiplantae</taxon>
        <taxon>Streptophyta</taxon>
        <taxon>Embryophyta</taxon>
        <taxon>Tracheophyta</taxon>
        <taxon>Spermatophyta</taxon>
        <taxon>Magnoliopsida</taxon>
        <taxon>eudicotyledons</taxon>
        <taxon>Gunneridae</taxon>
        <taxon>Pentapetalae</taxon>
        <taxon>asterids</taxon>
        <taxon>lamiids</taxon>
        <taxon>Solanales</taxon>
        <taxon>Solanaceae</taxon>
        <taxon>Nicotianoideae</taxon>
        <taxon>Nicotianeae</taxon>
        <taxon>Nicotiana</taxon>
    </lineage>
</organism>
<evidence type="ECO:0000259" key="2">
    <source>
        <dbReference type="Pfam" id="PF03732"/>
    </source>
</evidence>
<dbReference type="PANTHER" id="PTHR33240">
    <property type="entry name" value="OS08G0508500 PROTEIN"/>
    <property type="match status" value="1"/>
</dbReference>
<dbReference type="CDD" id="cd00303">
    <property type="entry name" value="retropepsin_like"/>
    <property type="match status" value="1"/>
</dbReference>
<feature type="compositionally biased region" description="Basic residues" evidence="1">
    <location>
        <begin position="305"/>
        <end position="314"/>
    </location>
</feature>
<proteinExistence type="predicted"/>
<feature type="region of interest" description="Disordered" evidence="1">
    <location>
        <begin position="95"/>
        <end position="140"/>
    </location>
</feature>
<dbReference type="Gene3D" id="2.40.70.10">
    <property type="entry name" value="Acid Proteases"/>
    <property type="match status" value="1"/>
</dbReference>
<feature type="compositionally biased region" description="Basic and acidic residues" evidence="1">
    <location>
        <begin position="315"/>
        <end position="325"/>
    </location>
</feature>
<dbReference type="Pfam" id="PF03732">
    <property type="entry name" value="Retrotrans_gag"/>
    <property type="match status" value="1"/>
</dbReference>
<dbReference type="SUPFAM" id="SSF50630">
    <property type="entry name" value="Acid proteases"/>
    <property type="match status" value="1"/>
</dbReference>
<feature type="region of interest" description="Disordered" evidence="1">
    <location>
        <begin position="303"/>
        <end position="325"/>
    </location>
</feature>